<feature type="region of interest" description="Disordered" evidence="5">
    <location>
        <begin position="1"/>
        <end position="123"/>
    </location>
</feature>
<keyword evidence="1 3" id="KW-0403">Intermediate filament</keyword>
<evidence type="ECO:0000256" key="5">
    <source>
        <dbReference type="SAM" id="MobiDB-lite"/>
    </source>
</evidence>
<dbReference type="Gene3D" id="1.20.5.170">
    <property type="match status" value="1"/>
</dbReference>
<evidence type="ECO:0000259" key="6">
    <source>
        <dbReference type="PROSITE" id="PS51842"/>
    </source>
</evidence>
<reference evidence="7 8" key="1">
    <citation type="submission" date="2015-12" db="EMBL/GenBank/DDBJ databases">
        <title>The genome of Folsomia candida.</title>
        <authorList>
            <person name="Faddeeva A."/>
            <person name="Derks M.F."/>
            <person name="Anvar Y."/>
            <person name="Smit S."/>
            <person name="Van Straalen N."/>
            <person name="Roelofs D."/>
        </authorList>
    </citation>
    <scope>NUCLEOTIDE SEQUENCE [LARGE SCALE GENOMIC DNA]</scope>
    <source>
        <strain evidence="7 8">VU population</strain>
        <tissue evidence="7">Whole body</tissue>
    </source>
</reference>
<evidence type="ECO:0000313" key="8">
    <source>
        <dbReference type="Proteomes" id="UP000198287"/>
    </source>
</evidence>
<organism evidence="7 8">
    <name type="scientific">Folsomia candida</name>
    <name type="common">Springtail</name>
    <dbReference type="NCBI Taxonomy" id="158441"/>
    <lineage>
        <taxon>Eukaryota</taxon>
        <taxon>Metazoa</taxon>
        <taxon>Ecdysozoa</taxon>
        <taxon>Arthropoda</taxon>
        <taxon>Hexapoda</taxon>
        <taxon>Collembola</taxon>
        <taxon>Entomobryomorpha</taxon>
        <taxon>Isotomoidea</taxon>
        <taxon>Isotomidae</taxon>
        <taxon>Proisotominae</taxon>
        <taxon>Folsomia</taxon>
    </lineage>
</organism>
<dbReference type="GO" id="GO:0051664">
    <property type="term" value="P:nuclear pore localization"/>
    <property type="evidence" value="ECO:0007669"/>
    <property type="project" value="TreeGrafter"/>
</dbReference>
<name>A0A226EZU4_FOLCA</name>
<dbReference type="SUPFAM" id="SSF64593">
    <property type="entry name" value="Intermediate filament protein, coiled coil region"/>
    <property type="match status" value="1"/>
</dbReference>
<dbReference type="PANTHER" id="PTHR45721:SF11">
    <property type="entry name" value="LAMIN DM0-RELATED"/>
    <property type="match status" value="1"/>
</dbReference>
<dbReference type="InterPro" id="IPR039008">
    <property type="entry name" value="IF_rod_dom"/>
</dbReference>
<dbReference type="PROSITE" id="PS00226">
    <property type="entry name" value="IF_ROD_1"/>
    <property type="match status" value="1"/>
</dbReference>
<feature type="coiled-coil region" evidence="4">
    <location>
        <begin position="149"/>
        <end position="302"/>
    </location>
</feature>
<dbReference type="SMART" id="SM01391">
    <property type="entry name" value="Filament"/>
    <property type="match status" value="1"/>
</dbReference>
<dbReference type="Proteomes" id="UP000198287">
    <property type="component" value="Unassembled WGS sequence"/>
</dbReference>
<dbReference type="Gene3D" id="1.20.5.1160">
    <property type="entry name" value="Vasodilator-stimulated phosphoprotein"/>
    <property type="match status" value="1"/>
</dbReference>
<dbReference type="EMBL" id="LNIX01000001">
    <property type="protein sequence ID" value="OXA62660.1"/>
    <property type="molecule type" value="Genomic_DNA"/>
</dbReference>
<dbReference type="GO" id="GO:0005882">
    <property type="term" value="C:intermediate filament"/>
    <property type="evidence" value="ECO:0007669"/>
    <property type="project" value="UniProtKB-KW"/>
</dbReference>
<comment type="caution">
    <text evidence="7">The sequence shown here is derived from an EMBL/GenBank/DDBJ whole genome shotgun (WGS) entry which is preliminary data.</text>
</comment>
<evidence type="ECO:0000256" key="3">
    <source>
        <dbReference type="RuleBase" id="RU000685"/>
    </source>
</evidence>
<evidence type="ECO:0000313" key="7">
    <source>
        <dbReference type="EMBL" id="OXA62660.1"/>
    </source>
</evidence>
<sequence length="519" mass="58495">MASKPQPPERSLKLTNGVGKDGRLTPSPGPNSGNSGRGMKRREKDDAADSVEKSRPRLEMELRSTPKSASSTTPTTSAQTSTTTQVPHSSSNKTTENPESLNAQLPLPPQFRSGGKDERPMTPNKMTRIEEKNTLIHLNNRFAAIIDRNHQLEGDNAKLAAQVQSVEATLTKTTESLKQTYLNESNDVRARLEKAEKEKAKAELSLGTLKNSLNDANTKQSLLNENAELKKQLENAEADTTKAEADLKKANADNAKLRKMIDDLTRDLKKFEGENNALKKSIEDKTLRIVELENQLKGKSEEMQLKAHVHQQEVATIKSANQSKIAEIGGKLQKEYDNRLEDAIRQLREDCQRELKAHKDEREHLYQLKEKDWKAQLENNGASLKSKMDEMAKLLLHVEELSKKMSALEGDRHALQADLQNTRDAMKRDREDMSRSIMELEKRIKQLQTDKDQLINEYQDLMEVKVALDNEIATYRKLLEGEEIRLNMFGDMAQQIKKGGAALEDQIIKNPPAPILKAK</sequence>
<feature type="compositionally biased region" description="Basic and acidic residues" evidence="5">
    <location>
        <begin position="42"/>
        <end position="64"/>
    </location>
</feature>
<keyword evidence="2 4" id="KW-0175">Coiled coil</keyword>
<dbReference type="PROSITE" id="PS51842">
    <property type="entry name" value="IF_ROD_2"/>
    <property type="match status" value="1"/>
</dbReference>
<dbReference type="GO" id="GO:0090435">
    <property type="term" value="P:protein localization to nuclear envelope"/>
    <property type="evidence" value="ECO:0007669"/>
    <property type="project" value="TreeGrafter"/>
</dbReference>
<dbReference type="InterPro" id="IPR018039">
    <property type="entry name" value="IF_conserved"/>
</dbReference>
<evidence type="ECO:0000256" key="1">
    <source>
        <dbReference type="ARBA" id="ARBA00022754"/>
    </source>
</evidence>
<dbReference type="GO" id="GO:0006998">
    <property type="term" value="P:nuclear envelope organization"/>
    <property type="evidence" value="ECO:0007669"/>
    <property type="project" value="TreeGrafter"/>
</dbReference>
<dbReference type="GO" id="GO:0007097">
    <property type="term" value="P:nuclear migration"/>
    <property type="evidence" value="ECO:0007669"/>
    <property type="project" value="TreeGrafter"/>
</dbReference>
<keyword evidence="8" id="KW-1185">Reference proteome</keyword>
<proteinExistence type="inferred from homology"/>
<comment type="similarity">
    <text evidence="3">Belongs to the intermediate filament family.</text>
</comment>
<evidence type="ECO:0000256" key="2">
    <source>
        <dbReference type="ARBA" id="ARBA00023054"/>
    </source>
</evidence>
<dbReference type="OMA" id="WNERHLV"/>
<evidence type="ECO:0000256" key="4">
    <source>
        <dbReference type="SAM" id="Coils"/>
    </source>
</evidence>
<dbReference type="OrthoDB" id="102442at2759"/>
<feature type="compositionally biased region" description="Low complexity" evidence="5">
    <location>
        <begin position="65"/>
        <end position="85"/>
    </location>
</feature>
<dbReference type="Pfam" id="PF00038">
    <property type="entry name" value="Filament"/>
    <property type="match status" value="2"/>
</dbReference>
<dbReference type="GO" id="GO:0031507">
    <property type="term" value="P:heterochromatin formation"/>
    <property type="evidence" value="ECO:0007669"/>
    <property type="project" value="TreeGrafter"/>
</dbReference>
<feature type="compositionally biased region" description="Polar residues" evidence="5">
    <location>
        <begin position="86"/>
        <end position="103"/>
    </location>
</feature>
<dbReference type="GO" id="GO:0005200">
    <property type="term" value="F:structural constituent of cytoskeleton"/>
    <property type="evidence" value="ECO:0007669"/>
    <property type="project" value="TreeGrafter"/>
</dbReference>
<accession>A0A226EZU4</accession>
<dbReference type="PANTHER" id="PTHR45721">
    <property type="entry name" value="LAMIN DM0-RELATED"/>
    <property type="match status" value="1"/>
</dbReference>
<dbReference type="STRING" id="158441.A0A226EZU4"/>
<dbReference type="GO" id="GO:0005652">
    <property type="term" value="C:nuclear lamina"/>
    <property type="evidence" value="ECO:0007669"/>
    <property type="project" value="TreeGrafter"/>
</dbReference>
<feature type="domain" description="IF rod" evidence="6">
    <location>
        <begin position="131"/>
        <end position="486"/>
    </location>
</feature>
<protein>
    <submittedName>
        <fullName evidence="7">Lamin Dm0</fullName>
    </submittedName>
</protein>
<feature type="coiled-coil region" evidence="4">
    <location>
        <begin position="341"/>
        <end position="471"/>
    </location>
</feature>
<gene>
    <name evidence="7" type="ORF">Fcan01_03279</name>
</gene>
<dbReference type="AlphaFoldDB" id="A0A226EZU4"/>